<name>A0A2P6QWY7_ROSCH</name>
<organism evidence="1 2">
    <name type="scientific">Rosa chinensis</name>
    <name type="common">China rose</name>
    <dbReference type="NCBI Taxonomy" id="74649"/>
    <lineage>
        <taxon>Eukaryota</taxon>
        <taxon>Viridiplantae</taxon>
        <taxon>Streptophyta</taxon>
        <taxon>Embryophyta</taxon>
        <taxon>Tracheophyta</taxon>
        <taxon>Spermatophyta</taxon>
        <taxon>Magnoliopsida</taxon>
        <taxon>eudicotyledons</taxon>
        <taxon>Gunneridae</taxon>
        <taxon>Pentapetalae</taxon>
        <taxon>rosids</taxon>
        <taxon>fabids</taxon>
        <taxon>Rosales</taxon>
        <taxon>Rosaceae</taxon>
        <taxon>Rosoideae</taxon>
        <taxon>Rosoideae incertae sedis</taxon>
        <taxon>Rosa</taxon>
    </lineage>
</organism>
<dbReference type="AlphaFoldDB" id="A0A2P6QWY7"/>
<keyword evidence="2" id="KW-1185">Reference proteome</keyword>
<evidence type="ECO:0000313" key="2">
    <source>
        <dbReference type="Proteomes" id="UP000238479"/>
    </source>
</evidence>
<reference evidence="1 2" key="1">
    <citation type="journal article" date="2018" name="Nat. Genet.">
        <title>The Rosa genome provides new insights in the design of modern roses.</title>
        <authorList>
            <person name="Bendahmane M."/>
        </authorList>
    </citation>
    <scope>NUCLEOTIDE SEQUENCE [LARGE SCALE GENOMIC DNA]</scope>
    <source>
        <strain evidence="2">cv. Old Blush</strain>
    </source>
</reference>
<comment type="caution">
    <text evidence="1">The sequence shown here is derived from an EMBL/GenBank/DDBJ whole genome shotgun (WGS) entry which is preliminary data.</text>
</comment>
<accession>A0A2P6QWY7</accession>
<dbReference type="EMBL" id="PDCK01000042">
    <property type="protein sequence ID" value="PRQ38702.1"/>
    <property type="molecule type" value="Genomic_DNA"/>
</dbReference>
<dbReference type="Gramene" id="PRQ38702">
    <property type="protein sequence ID" value="PRQ38702"/>
    <property type="gene ID" value="RchiOBHm_Chr4g0416931"/>
</dbReference>
<protein>
    <submittedName>
        <fullName evidence="1">Uncharacterized protein</fullName>
    </submittedName>
</protein>
<sequence length="54" mass="6177">MDTKQELEELPDLSILFATIMELEFRILSHVLLTCMNTCIELKSIIVIVPTKVT</sequence>
<gene>
    <name evidence="1" type="ORF">RchiOBHm_Chr4g0416931</name>
</gene>
<evidence type="ECO:0000313" key="1">
    <source>
        <dbReference type="EMBL" id="PRQ38702.1"/>
    </source>
</evidence>
<dbReference type="Proteomes" id="UP000238479">
    <property type="component" value="Chromosome 4"/>
</dbReference>
<proteinExistence type="predicted"/>